<evidence type="ECO:0000313" key="3">
    <source>
        <dbReference type="Proteomes" id="UP001189429"/>
    </source>
</evidence>
<protein>
    <submittedName>
        <fullName evidence="2">Uncharacterized protein</fullName>
    </submittedName>
</protein>
<dbReference type="SUPFAM" id="SSF56349">
    <property type="entry name" value="DNA breaking-rejoining enzymes"/>
    <property type="match status" value="1"/>
</dbReference>
<sequence length="2058" mass="224463">MLGGGSSGEESDEVRRMREELEALRARLPADGDGGDAVASEAAAADAGGAVPPGLAAPLAGGWPHGIPPLGPSAAGGGAGTTAAPAGSAALGDLAAWCGAAPAHGGADAGCGPPQMHAPLADGGATKTAAAQVKTLLSGFAAGARSDPLWAQRFWAAVADLEAAGALPGAVLVTLKGYGYLGRETAGAPRLGELLAALEAMSTAAVPLGGSGGFATPAGGLAASGGGSCDMRWGAALPPDMQRAAPEIYRAMRAEGSSGARDWLSVRYTGSRTSGTWTDLWTMATAIDFRLRTCQSDEELMRTLGTDDMLELSLRRLASFVYEVRSGDKAGAAHMLGVAPPGGQTDIAPTWLVQAASSHSKLEHQRRERAEAELRSRRKADKGKDKDGKREKKGKGGGVWVPTTHPGKEAFKELMEVMQISEKFLPIRYRSKLRVWEWANQFLRGVNSMYGGDCRELTRRPFVGPLTMKTWAAIERSHRLALREAKRMCQARRDFDPTGVQALLALAGPAAEEEYGQSRRVTPHVTLKAWAVDEPVSDRKVRMLEALDPEEAAFYELESNVMADPETRSQVIFKELETKYGFLGGEYGEYVEYLNRPDLVKGMWKFAKENEIRAVAGLTVVPKRSGDRQRKILMTCAFNYMTREVQEREEHGLHGGGALLRLHAGGDAIAGAALDESNAFSYVEVPSWMWPWQAAPPVLAADVWDLLDVKQQLEVKPHEWIYPMWTRLVMGNSHSVHVLMNINMRVVGMTLHHHLNIGKTEAFDSTEECQLCAGGEDEDWVARQALRRQATAPSVGYGVQEWCSVVRAAKASRRRVFVVLHLFSGPRRAGDLEEHLTELGRDEDLEVLVLSCDLGFDSRWDLTKQDTFDLLMTLVEEGLVDAVVGGPPCATWSRARFVDMAGGRGPRPLRRRGMWAWGVPAHTLTAYEKQRLDEGNVAMLNFLSFCEAVALRGGLWLMEHPEDPGEDPFPSVWATDLERALEERTGATRAVFDQCTYGSPTRKPTCLAGNLYHLEMLDGRRCRGDHRHEVSVGKQNGKFVSARLAAYPDRLCRAIAGLFVMNFKRMLAEGSGPTGHLRADIAVRRIGDYSRRTAGANSKGLLVLNEVSARGRNAILREADIGVYLHIDDCLFMSQLKERPESELECDVALHKSAEALERIGFLVKDRRRRGEMTKIIGYELEERPARVRVPAAKALLLYRALEHLTRQHVVNLDSLRSVIGVWIWAALVARHWLAAPQHIFAFAALEGPRRRRWWSSARREAVAMMRGVMGLYADLGAPFYPVTLATDAEGDNAVDAGGFGVVGALLPAEVQEAMWEAGLRPGKALLRNGQIEKVVKRGVRTLKAFTPVSAIPAEALSSDIEWTELLAGRWRFADHITLGEARAALVPLERLAWASHAHRTKVMSMEDNMVTAWAFAKGRSTSGGLNYVLRKRAALSAITDIRQHLPWVDTERQPADQLSRSRPCFDAFSKEPRPEGPPAAAVDPHLEGRVTAKTLDHYKLAAARLVSWCQLHHASPWTPDEWDDTLIEFKHSLREELTRAQFITTVSALEFRFPRLKGKLACAHAAIRGWTILNPVRHTVPMTSRPSRWMAVQIASRGRPRLGAGVALQAHVGLRPSEMLGLTVDDLTFPEDGGYHQSEGALVIGLGLKTGTKAKRAQAVALRLPKDAVFFRILRHLRSITPAGQRLFPYPMEVYRRELMEIQKGYGLDTRGQFEGLTIIASLLAPVPQLPCGASWRAETPPAAAAPPGAAAGGVASVQLAAPVEQPATVPRGSVAVPRAPPRRRGWANWLGGLAAARAASSRHLMMLLAILAVLPAALFPTATRAVRAATDLVEGVGGAASRVLASGANVTDSAAKFVAAITDGSLSLGETAWRGYDLLNVSAICKSGRLFLDSGEDIEALVLSEKGSNILQLPAEWTQELVTAIRVVAPGRPVVDSDYQKFHPNGDFQSLSIQVRWLRTGHVALAWRAANVTFRPRWANPTWALMGYDFGPQASEIGRTLQSLVQDTMAPPNLSLTIADIEDAPGMPSATWPWFLRWLGRQLRYLAISIEERCDF</sequence>
<comment type="caution">
    <text evidence="2">The sequence shown here is derived from an EMBL/GenBank/DDBJ whole genome shotgun (WGS) entry which is preliminary data.</text>
</comment>
<evidence type="ECO:0000256" key="1">
    <source>
        <dbReference type="SAM" id="MobiDB-lite"/>
    </source>
</evidence>
<feature type="compositionally biased region" description="Basic and acidic residues" evidence="1">
    <location>
        <begin position="13"/>
        <end position="30"/>
    </location>
</feature>
<name>A0ABN9T9R6_9DINO</name>
<keyword evidence="3" id="KW-1185">Reference proteome</keyword>
<feature type="compositionally biased region" description="Basic and acidic residues" evidence="1">
    <location>
        <begin position="360"/>
        <end position="375"/>
    </location>
</feature>
<dbReference type="InterPro" id="IPR011010">
    <property type="entry name" value="DNA_brk_join_enz"/>
</dbReference>
<proteinExistence type="predicted"/>
<feature type="region of interest" description="Disordered" evidence="1">
    <location>
        <begin position="1"/>
        <end position="45"/>
    </location>
</feature>
<evidence type="ECO:0000313" key="2">
    <source>
        <dbReference type="EMBL" id="CAK0841883.1"/>
    </source>
</evidence>
<organism evidence="2 3">
    <name type="scientific">Prorocentrum cordatum</name>
    <dbReference type="NCBI Taxonomy" id="2364126"/>
    <lineage>
        <taxon>Eukaryota</taxon>
        <taxon>Sar</taxon>
        <taxon>Alveolata</taxon>
        <taxon>Dinophyceae</taxon>
        <taxon>Prorocentrales</taxon>
        <taxon>Prorocentraceae</taxon>
        <taxon>Prorocentrum</taxon>
    </lineage>
</organism>
<gene>
    <name evidence="2" type="ORF">PCOR1329_LOCUS36954</name>
</gene>
<accession>A0ABN9T9R6</accession>
<feature type="compositionally biased region" description="Low complexity" evidence="1">
    <location>
        <begin position="31"/>
        <end position="45"/>
    </location>
</feature>
<dbReference type="Proteomes" id="UP001189429">
    <property type="component" value="Unassembled WGS sequence"/>
</dbReference>
<dbReference type="EMBL" id="CAUYUJ010014488">
    <property type="protein sequence ID" value="CAK0841883.1"/>
    <property type="molecule type" value="Genomic_DNA"/>
</dbReference>
<feature type="region of interest" description="Disordered" evidence="1">
    <location>
        <begin position="358"/>
        <end position="403"/>
    </location>
</feature>
<reference evidence="2" key="1">
    <citation type="submission" date="2023-10" db="EMBL/GenBank/DDBJ databases">
        <authorList>
            <person name="Chen Y."/>
            <person name="Shah S."/>
            <person name="Dougan E. K."/>
            <person name="Thang M."/>
            <person name="Chan C."/>
        </authorList>
    </citation>
    <scope>NUCLEOTIDE SEQUENCE [LARGE SCALE GENOMIC DNA]</scope>
</reference>